<evidence type="ECO:0000313" key="1">
    <source>
        <dbReference type="EMBL" id="KKL81409.1"/>
    </source>
</evidence>
<protein>
    <recommendedName>
        <fullName evidence="2">PAS domain-containing protein</fullName>
    </recommendedName>
</protein>
<name>A0A0F9F4R5_9ZZZZ</name>
<sequence length="113" mass="13052">MVDVEKMFETLNVAVVASDPDFKIIFANEKCRQMFKKTLNVESFVGNNMADCHKPETMKKLKALYQKYNEKKIKLDYYTVDVRSGKLTIVSVPFYDKDNFSGVVEFIFESSLA</sequence>
<dbReference type="InterPro" id="IPR035965">
    <property type="entry name" value="PAS-like_dom_sf"/>
</dbReference>
<dbReference type="AlphaFoldDB" id="A0A0F9F4R5"/>
<dbReference type="EMBL" id="LAZR01022570">
    <property type="protein sequence ID" value="KKL81409.1"/>
    <property type="molecule type" value="Genomic_DNA"/>
</dbReference>
<gene>
    <name evidence="1" type="ORF">LCGC14_1995030</name>
</gene>
<organism evidence="1">
    <name type="scientific">marine sediment metagenome</name>
    <dbReference type="NCBI Taxonomy" id="412755"/>
    <lineage>
        <taxon>unclassified sequences</taxon>
        <taxon>metagenomes</taxon>
        <taxon>ecological metagenomes</taxon>
    </lineage>
</organism>
<dbReference type="CDD" id="cd00130">
    <property type="entry name" value="PAS"/>
    <property type="match status" value="1"/>
</dbReference>
<proteinExistence type="predicted"/>
<dbReference type="InterPro" id="IPR000014">
    <property type="entry name" value="PAS"/>
</dbReference>
<comment type="caution">
    <text evidence="1">The sequence shown here is derived from an EMBL/GenBank/DDBJ whole genome shotgun (WGS) entry which is preliminary data.</text>
</comment>
<dbReference type="Gene3D" id="3.30.450.20">
    <property type="entry name" value="PAS domain"/>
    <property type="match status" value="1"/>
</dbReference>
<dbReference type="SUPFAM" id="SSF55785">
    <property type="entry name" value="PYP-like sensor domain (PAS domain)"/>
    <property type="match status" value="1"/>
</dbReference>
<evidence type="ECO:0008006" key="2">
    <source>
        <dbReference type="Google" id="ProtNLM"/>
    </source>
</evidence>
<dbReference type="Pfam" id="PF13596">
    <property type="entry name" value="PAS_10"/>
    <property type="match status" value="1"/>
</dbReference>
<accession>A0A0F9F4R5</accession>
<reference evidence="1" key="1">
    <citation type="journal article" date="2015" name="Nature">
        <title>Complex archaea that bridge the gap between prokaryotes and eukaryotes.</title>
        <authorList>
            <person name="Spang A."/>
            <person name="Saw J.H."/>
            <person name="Jorgensen S.L."/>
            <person name="Zaremba-Niedzwiedzka K."/>
            <person name="Martijn J."/>
            <person name="Lind A.E."/>
            <person name="van Eijk R."/>
            <person name="Schleper C."/>
            <person name="Guy L."/>
            <person name="Ettema T.J."/>
        </authorList>
    </citation>
    <scope>NUCLEOTIDE SEQUENCE</scope>
</reference>